<dbReference type="AlphaFoldDB" id="A0A4C1T9F2"/>
<dbReference type="Proteomes" id="UP000299102">
    <property type="component" value="Unassembled WGS sequence"/>
</dbReference>
<evidence type="ECO:0000313" key="3">
    <source>
        <dbReference type="Proteomes" id="UP000299102"/>
    </source>
</evidence>
<reference evidence="2 3" key="1">
    <citation type="journal article" date="2019" name="Commun. Biol.">
        <title>The bagworm genome reveals a unique fibroin gene that provides high tensile strength.</title>
        <authorList>
            <person name="Kono N."/>
            <person name="Nakamura H."/>
            <person name="Ohtoshi R."/>
            <person name="Tomita M."/>
            <person name="Numata K."/>
            <person name="Arakawa K."/>
        </authorList>
    </citation>
    <scope>NUCLEOTIDE SEQUENCE [LARGE SCALE GENOMIC DNA]</scope>
</reference>
<keyword evidence="3" id="KW-1185">Reference proteome</keyword>
<comment type="caution">
    <text evidence="2">The sequence shown here is derived from an EMBL/GenBank/DDBJ whole genome shotgun (WGS) entry which is preliminary data.</text>
</comment>
<accession>A0A4C1T9F2</accession>
<name>A0A4C1T9F2_EUMVA</name>
<gene>
    <name evidence="2" type="ORF">EVAR_5981_1</name>
</gene>
<organism evidence="2 3">
    <name type="scientific">Eumeta variegata</name>
    <name type="common">Bagworm moth</name>
    <name type="synonym">Eumeta japonica</name>
    <dbReference type="NCBI Taxonomy" id="151549"/>
    <lineage>
        <taxon>Eukaryota</taxon>
        <taxon>Metazoa</taxon>
        <taxon>Ecdysozoa</taxon>
        <taxon>Arthropoda</taxon>
        <taxon>Hexapoda</taxon>
        <taxon>Insecta</taxon>
        <taxon>Pterygota</taxon>
        <taxon>Neoptera</taxon>
        <taxon>Endopterygota</taxon>
        <taxon>Lepidoptera</taxon>
        <taxon>Glossata</taxon>
        <taxon>Ditrysia</taxon>
        <taxon>Tineoidea</taxon>
        <taxon>Psychidae</taxon>
        <taxon>Oiketicinae</taxon>
        <taxon>Eumeta</taxon>
    </lineage>
</organism>
<evidence type="ECO:0000313" key="2">
    <source>
        <dbReference type="EMBL" id="GBP11143.1"/>
    </source>
</evidence>
<sequence>MEPEHEFRAPKVTAPEDVPRLGHGLMQTGLNKMSVLARDPDLEILILARYGRVFFKKTVRMVRRVTDNRRDNNPLLQSPGPAPTQSRPRSRTPE</sequence>
<evidence type="ECO:0000256" key="1">
    <source>
        <dbReference type="SAM" id="MobiDB-lite"/>
    </source>
</evidence>
<feature type="region of interest" description="Disordered" evidence="1">
    <location>
        <begin position="1"/>
        <end position="23"/>
    </location>
</feature>
<dbReference type="EMBL" id="BGZK01000045">
    <property type="protein sequence ID" value="GBP11143.1"/>
    <property type="molecule type" value="Genomic_DNA"/>
</dbReference>
<protein>
    <submittedName>
        <fullName evidence="2">Uncharacterized protein</fullName>
    </submittedName>
</protein>
<proteinExistence type="predicted"/>
<feature type="region of interest" description="Disordered" evidence="1">
    <location>
        <begin position="65"/>
        <end position="94"/>
    </location>
</feature>